<evidence type="ECO:0000256" key="4">
    <source>
        <dbReference type="PROSITE-ProRule" id="PRU00335"/>
    </source>
</evidence>
<evidence type="ECO:0000256" key="1">
    <source>
        <dbReference type="ARBA" id="ARBA00023015"/>
    </source>
</evidence>
<gene>
    <name evidence="6" type="ORF">OU415_13770</name>
</gene>
<evidence type="ECO:0000313" key="6">
    <source>
        <dbReference type="EMBL" id="MDA3626509.1"/>
    </source>
</evidence>
<dbReference type="PROSITE" id="PS50977">
    <property type="entry name" value="HTH_TETR_2"/>
    <property type="match status" value="1"/>
</dbReference>
<comment type="caution">
    <text evidence="6">The sequence shown here is derived from an EMBL/GenBank/DDBJ whole genome shotgun (WGS) entry which is preliminary data.</text>
</comment>
<keyword evidence="1" id="KW-0805">Transcription regulation</keyword>
<dbReference type="Pfam" id="PF16925">
    <property type="entry name" value="TetR_C_13"/>
    <property type="match status" value="1"/>
</dbReference>
<protein>
    <submittedName>
        <fullName evidence="6">TetR/AcrR family transcriptional regulator</fullName>
    </submittedName>
</protein>
<dbReference type="PRINTS" id="PR00455">
    <property type="entry name" value="HTHTETR"/>
</dbReference>
<feature type="DNA-binding region" description="H-T-H motif" evidence="4">
    <location>
        <begin position="32"/>
        <end position="51"/>
    </location>
</feature>
<evidence type="ECO:0000256" key="3">
    <source>
        <dbReference type="ARBA" id="ARBA00023163"/>
    </source>
</evidence>
<dbReference type="Proteomes" id="UP001210380">
    <property type="component" value="Unassembled WGS sequence"/>
</dbReference>
<accession>A0ABT4UXS4</accession>
<feature type="domain" description="HTH tetR-type" evidence="5">
    <location>
        <begin position="9"/>
        <end position="69"/>
    </location>
</feature>
<dbReference type="PANTHER" id="PTHR47506:SF1">
    <property type="entry name" value="HTH-TYPE TRANSCRIPTIONAL REGULATOR YJDC"/>
    <property type="match status" value="1"/>
</dbReference>
<evidence type="ECO:0000256" key="2">
    <source>
        <dbReference type="ARBA" id="ARBA00023125"/>
    </source>
</evidence>
<keyword evidence="7" id="KW-1185">Reference proteome</keyword>
<dbReference type="InterPro" id="IPR001647">
    <property type="entry name" value="HTH_TetR"/>
</dbReference>
<reference evidence="6 7" key="1">
    <citation type="submission" date="2022-11" db="EMBL/GenBank/DDBJ databases">
        <title>Draft genome sequence of Saccharopolyspora sp. WRP15-2 isolated from rhizosphere soils of wild rice in Thailand.</title>
        <authorList>
            <person name="Duangmal K."/>
            <person name="Kammanee S."/>
            <person name="Muangham S."/>
        </authorList>
    </citation>
    <scope>NUCLEOTIDE SEQUENCE [LARGE SCALE GENOMIC DNA]</scope>
    <source>
        <strain evidence="6 7">WRP15-2</strain>
    </source>
</reference>
<name>A0ABT4UXS4_9PSEU</name>
<proteinExistence type="predicted"/>
<dbReference type="RefSeq" id="WP_270949109.1">
    <property type="nucleotide sequence ID" value="NZ_JAQGLA010000016.1"/>
</dbReference>
<dbReference type="SUPFAM" id="SSF46689">
    <property type="entry name" value="Homeodomain-like"/>
    <property type="match status" value="1"/>
</dbReference>
<dbReference type="PANTHER" id="PTHR47506">
    <property type="entry name" value="TRANSCRIPTIONAL REGULATORY PROTEIN"/>
    <property type="match status" value="1"/>
</dbReference>
<dbReference type="Pfam" id="PF00440">
    <property type="entry name" value="TetR_N"/>
    <property type="match status" value="1"/>
</dbReference>
<dbReference type="InterPro" id="IPR009057">
    <property type="entry name" value="Homeodomain-like_sf"/>
</dbReference>
<sequence length="203" mass="21791">MPPPGRPRSFDREAALQAAMLLFWERGYEATALSDLTRAMGISSPSLYAAFGSKEALFREAIALYNSAEEAVGEHSLQKHPTARQAIEAMLRDNADAYVDPSTPRGCMVVLSATNCGPDNQRVQEFLAECRESDYRAVHSRLERAVAEGDVPAGADIAAIASFYLTVLQGLSIQARDGCSRETAHAIIDCAMVAWPGLVGASG</sequence>
<keyword evidence="3" id="KW-0804">Transcription</keyword>
<keyword evidence="2 4" id="KW-0238">DNA-binding</keyword>
<dbReference type="InterPro" id="IPR036271">
    <property type="entry name" value="Tet_transcr_reg_TetR-rel_C_sf"/>
</dbReference>
<organism evidence="6 7">
    <name type="scientific">Saccharopolyspora oryzae</name>
    <dbReference type="NCBI Taxonomy" id="2997343"/>
    <lineage>
        <taxon>Bacteria</taxon>
        <taxon>Bacillati</taxon>
        <taxon>Actinomycetota</taxon>
        <taxon>Actinomycetes</taxon>
        <taxon>Pseudonocardiales</taxon>
        <taxon>Pseudonocardiaceae</taxon>
        <taxon>Saccharopolyspora</taxon>
    </lineage>
</organism>
<evidence type="ECO:0000259" key="5">
    <source>
        <dbReference type="PROSITE" id="PS50977"/>
    </source>
</evidence>
<dbReference type="Gene3D" id="1.10.357.10">
    <property type="entry name" value="Tetracycline Repressor, domain 2"/>
    <property type="match status" value="1"/>
</dbReference>
<dbReference type="InterPro" id="IPR011075">
    <property type="entry name" value="TetR_C"/>
</dbReference>
<dbReference type="Gene3D" id="1.10.10.60">
    <property type="entry name" value="Homeodomain-like"/>
    <property type="match status" value="1"/>
</dbReference>
<evidence type="ECO:0000313" key="7">
    <source>
        <dbReference type="Proteomes" id="UP001210380"/>
    </source>
</evidence>
<dbReference type="SUPFAM" id="SSF48498">
    <property type="entry name" value="Tetracyclin repressor-like, C-terminal domain"/>
    <property type="match status" value="1"/>
</dbReference>
<dbReference type="EMBL" id="JAQGLA010000016">
    <property type="protein sequence ID" value="MDA3626509.1"/>
    <property type="molecule type" value="Genomic_DNA"/>
</dbReference>